<dbReference type="GO" id="GO:0016052">
    <property type="term" value="P:carbohydrate catabolic process"/>
    <property type="evidence" value="ECO:0007669"/>
    <property type="project" value="InterPro"/>
</dbReference>
<dbReference type="PANTHER" id="PTHR12145:SF36">
    <property type="entry name" value="MANNAN ENDO-1,6-ALPHA-MANNOSIDASE DCW1"/>
    <property type="match status" value="1"/>
</dbReference>
<reference evidence="15" key="1">
    <citation type="journal article" date="2019" name="G3 (Bethesda)">
        <title>Genome Assemblies of Two Rare Opportunistic Yeast Pathogens: Diutina rugosa (syn. Candida rugosa) and Trichomonascus ciferrii (syn. Candida ciferrii).</title>
        <authorList>
            <person name="Mixao V."/>
            <person name="Saus E."/>
            <person name="Hansen A.P."/>
            <person name="Lass-Florl C."/>
            <person name="Gabaldon T."/>
        </authorList>
    </citation>
    <scope>NUCLEOTIDE SEQUENCE</scope>
    <source>
        <strain evidence="15">CBS 4856</strain>
    </source>
</reference>
<name>A0A642UE65_9ASCO</name>
<dbReference type="Proteomes" id="UP000761534">
    <property type="component" value="Unassembled WGS sequence"/>
</dbReference>
<evidence type="ECO:0000256" key="11">
    <source>
        <dbReference type="PIRNR" id="PIRNR016302"/>
    </source>
</evidence>
<dbReference type="InterPro" id="IPR008928">
    <property type="entry name" value="6-hairpin_glycosidase_sf"/>
</dbReference>
<evidence type="ECO:0000256" key="5">
    <source>
        <dbReference type="ARBA" id="ARBA00022729"/>
    </source>
</evidence>
<dbReference type="EC" id="3.2.1.101" evidence="4 11"/>
<dbReference type="InterPro" id="IPR014480">
    <property type="entry name" value="Mannan-1_6-alpha_mannosidase"/>
</dbReference>
<dbReference type="GO" id="GO:0012505">
    <property type="term" value="C:endomembrane system"/>
    <property type="evidence" value="ECO:0007669"/>
    <property type="project" value="UniProtKB-SubCell"/>
</dbReference>
<dbReference type="EMBL" id="SWFS01000564">
    <property type="protein sequence ID" value="KAA8897477.1"/>
    <property type="molecule type" value="Genomic_DNA"/>
</dbReference>
<dbReference type="FunFam" id="1.50.10.20:FF:000006">
    <property type="entry name" value="Mannan endo-1,6-alpha-mannosidase"/>
    <property type="match status" value="1"/>
</dbReference>
<evidence type="ECO:0000256" key="14">
    <source>
        <dbReference type="SAM" id="SignalP"/>
    </source>
</evidence>
<keyword evidence="13" id="KW-0812">Transmembrane</keyword>
<keyword evidence="8" id="KW-0325">Glycoprotein</keyword>
<evidence type="ECO:0000256" key="7">
    <source>
        <dbReference type="ARBA" id="ARBA00023136"/>
    </source>
</evidence>
<keyword evidence="16" id="KW-1185">Reference proteome</keyword>
<evidence type="ECO:0000256" key="4">
    <source>
        <dbReference type="ARBA" id="ARBA00012350"/>
    </source>
</evidence>
<evidence type="ECO:0000256" key="9">
    <source>
        <dbReference type="ARBA" id="ARBA00023295"/>
    </source>
</evidence>
<dbReference type="GO" id="GO:0071555">
    <property type="term" value="P:cell wall organization"/>
    <property type="evidence" value="ECO:0007669"/>
    <property type="project" value="UniProtKB-KW"/>
</dbReference>
<dbReference type="GO" id="GO:0008496">
    <property type="term" value="F:mannan endo-1,6-alpha-mannosidase activity"/>
    <property type="evidence" value="ECO:0007669"/>
    <property type="project" value="UniProtKB-UniRule"/>
</dbReference>
<evidence type="ECO:0000313" key="15">
    <source>
        <dbReference type="EMBL" id="KAA8897477.1"/>
    </source>
</evidence>
<comment type="caution">
    <text evidence="15">The sequence shown here is derived from an EMBL/GenBank/DDBJ whole genome shotgun (WGS) entry which is preliminary data.</text>
</comment>
<comment type="subcellular location">
    <subcellularLocation>
        <location evidence="2">Endomembrane system</location>
    </subcellularLocation>
</comment>
<evidence type="ECO:0000256" key="2">
    <source>
        <dbReference type="ARBA" id="ARBA00004308"/>
    </source>
</evidence>
<dbReference type="SUPFAM" id="SSF48208">
    <property type="entry name" value="Six-hairpin glycosidases"/>
    <property type="match status" value="1"/>
</dbReference>
<feature type="signal peptide" evidence="14">
    <location>
        <begin position="1"/>
        <end position="21"/>
    </location>
</feature>
<protein>
    <recommendedName>
        <fullName evidence="4 11">Mannan endo-1,6-alpha-mannosidase</fullName>
        <ecNumber evidence="4 11">3.2.1.101</ecNumber>
    </recommendedName>
</protein>
<comment type="similarity">
    <text evidence="3 11">Belongs to the glycosyl hydrolase 76 family.</text>
</comment>
<dbReference type="PIRSF" id="PIRSF016302">
    <property type="entry name" value="Man_a_manosd"/>
    <property type="match status" value="1"/>
</dbReference>
<feature type="transmembrane region" description="Helical" evidence="13">
    <location>
        <begin position="432"/>
        <end position="453"/>
    </location>
</feature>
<evidence type="ECO:0000256" key="8">
    <source>
        <dbReference type="ARBA" id="ARBA00023180"/>
    </source>
</evidence>
<feature type="region of interest" description="Disordered" evidence="12">
    <location>
        <begin position="393"/>
        <end position="415"/>
    </location>
</feature>
<accession>A0A642UE65</accession>
<keyword evidence="13" id="KW-1133">Transmembrane helix</keyword>
<evidence type="ECO:0000256" key="1">
    <source>
        <dbReference type="ARBA" id="ARBA00001452"/>
    </source>
</evidence>
<dbReference type="InterPro" id="IPR005198">
    <property type="entry name" value="Glyco_hydro_76"/>
</dbReference>
<dbReference type="GO" id="GO:0009272">
    <property type="term" value="P:fungal-type cell wall biogenesis"/>
    <property type="evidence" value="ECO:0007669"/>
    <property type="project" value="TreeGrafter"/>
</dbReference>
<keyword evidence="7 13" id="KW-0472">Membrane</keyword>
<dbReference type="Gene3D" id="1.50.10.20">
    <property type="match status" value="1"/>
</dbReference>
<dbReference type="OrthoDB" id="4187847at2759"/>
<comment type="catalytic activity">
    <reaction evidence="1 11">
        <text>Random hydrolysis of (1-&gt;6)-alpha-D-mannosidic linkages in unbranched (1-&gt;6)-mannans.</text>
        <dbReference type="EC" id="3.2.1.101"/>
    </reaction>
</comment>
<gene>
    <name evidence="15" type="ORF">TRICI_006722</name>
</gene>
<evidence type="ECO:0000256" key="6">
    <source>
        <dbReference type="ARBA" id="ARBA00022801"/>
    </source>
</evidence>
<keyword evidence="9 11" id="KW-0326">Glycosidase</keyword>
<evidence type="ECO:0000313" key="16">
    <source>
        <dbReference type="Proteomes" id="UP000761534"/>
    </source>
</evidence>
<dbReference type="Pfam" id="PF03663">
    <property type="entry name" value="Glyco_hydro_76"/>
    <property type="match status" value="1"/>
</dbReference>
<feature type="chain" id="PRO_5024974555" description="Mannan endo-1,6-alpha-mannosidase" evidence="14">
    <location>
        <begin position="22"/>
        <end position="454"/>
    </location>
</feature>
<evidence type="ECO:0000256" key="13">
    <source>
        <dbReference type="SAM" id="Phobius"/>
    </source>
</evidence>
<proteinExistence type="inferred from homology"/>
<dbReference type="AlphaFoldDB" id="A0A642UE65"/>
<keyword evidence="5 14" id="KW-0732">Signal</keyword>
<organism evidence="15 16">
    <name type="scientific">Trichomonascus ciferrii</name>
    <dbReference type="NCBI Taxonomy" id="44093"/>
    <lineage>
        <taxon>Eukaryota</taxon>
        <taxon>Fungi</taxon>
        <taxon>Dikarya</taxon>
        <taxon>Ascomycota</taxon>
        <taxon>Saccharomycotina</taxon>
        <taxon>Dipodascomycetes</taxon>
        <taxon>Dipodascales</taxon>
        <taxon>Trichomonascaceae</taxon>
        <taxon>Trichomonascus</taxon>
        <taxon>Trichomonascus ciferrii complex</taxon>
    </lineage>
</organism>
<dbReference type="GO" id="GO:0007117">
    <property type="term" value="P:budding cell bud growth"/>
    <property type="evidence" value="ECO:0007669"/>
    <property type="project" value="TreeGrafter"/>
</dbReference>
<keyword evidence="6 11" id="KW-0378">Hydrolase</keyword>
<dbReference type="VEuPathDB" id="FungiDB:TRICI_006722"/>
<evidence type="ECO:0000256" key="10">
    <source>
        <dbReference type="ARBA" id="ARBA00023316"/>
    </source>
</evidence>
<dbReference type="PANTHER" id="PTHR12145">
    <property type="entry name" value="MANNAN ENDO-1,6-ALPHA-MANNOSIDASE DCW1"/>
    <property type="match status" value="1"/>
</dbReference>
<keyword evidence="10" id="KW-0961">Cell wall biogenesis/degradation</keyword>
<sequence length="454" mass="50367">MRPTNVLAPLLLCLWGWVVSAVELDLQDKSSVNDALSNIAKGLMDYYKGDQKGGTPGMMVDPYYWWEAGVAWGSMIDYWYFTGDDQYNDVVKKALLAQTGEHNDYMPANQTTTEGNDDQGFWGVAVLGAAEKNFTNPTGDDPQWLYLAQAVFNTMASRWDTKHCGGGLRWQIFTWNSGYDYKNTVSNGCLFHIAARLARYTNNKTYDEWAEKSWDWIVDVGYMEPSNSSNSYTVYDGGYIKDNCSEHDKLLWSYNYGLYLAGAAYMHAHTNDSKWTDRVNMLWKGSDVFFKNDIMYEAACQPSGKCNNDQRCFKGIFSRFLGLTAQLVPDLREDILSKLSTSAEAAAKSCSGGSDGHTCGLNWFEGKWDDMYGLGEQISALEVIQNTQIEGKAAPLTNDTGGTSHGSGDAGSDSRSDLMTVNALTIDTKDRAGAGIITVVIITGMLGAGWWMLK</sequence>
<evidence type="ECO:0000256" key="3">
    <source>
        <dbReference type="ARBA" id="ARBA00009699"/>
    </source>
</evidence>
<evidence type="ECO:0000256" key="12">
    <source>
        <dbReference type="SAM" id="MobiDB-lite"/>
    </source>
</evidence>